<dbReference type="InterPro" id="IPR041095">
    <property type="entry name" value="EFG_II"/>
</dbReference>
<gene>
    <name evidence="5" type="ORF">DERYTH_LOCUS18648</name>
</gene>
<accession>A0A9N9NTQ4</accession>
<evidence type="ECO:0000313" key="5">
    <source>
        <dbReference type="EMBL" id="CAG8770577.1"/>
    </source>
</evidence>
<dbReference type="Pfam" id="PF25118">
    <property type="entry name" value="EFL1"/>
    <property type="match status" value="1"/>
</dbReference>
<dbReference type="InterPro" id="IPR004161">
    <property type="entry name" value="EFTu-like_2"/>
</dbReference>
<dbReference type="SUPFAM" id="SSF54211">
    <property type="entry name" value="Ribosomal protein S5 domain 2-like"/>
    <property type="match status" value="1"/>
</dbReference>
<proteinExistence type="predicted"/>
<dbReference type="PRINTS" id="PR00315">
    <property type="entry name" value="ELONGATNFCT"/>
</dbReference>
<protein>
    <submittedName>
        <fullName evidence="5">13551_t:CDS:1</fullName>
    </submittedName>
</protein>
<dbReference type="Gene3D" id="3.40.50.300">
    <property type="entry name" value="P-loop containing nucleotide triphosphate hydrolases"/>
    <property type="match status" value="2"/>
</dbReference>
<evidence type="ECO:0000256" key="2">
    <source>
        <dbReference type="ARBA" id="ARBA00023134"/>
    </source>
</evidence>
<dbReference type="GO" id="GO:0042256">
    <property type="term" value="P:cytosolic ribosome assembly"/>
    <property type="evidence" value="ECO:0007669"/>
    <property type="project" value="TreeGrafter"/>
</dbReference>
<dbReference type="GO" id="GO:0005525">
    <property type="term" value="F:GTP binding"/>
    <property type="evidence" value="ECO:0007669"/>
    <property type="project" value="UniProtKB-KW"/>
</dbReference>
<dbReference type="InterPro" id="IPR009000">
    <property type="entry name" value="Transl_B-barrel_sf"/>
</dbReference>
<comment type="caution">
    <text evidence="5">The sequence shown here is derived from an EMBL/GenBank/DDBJ whole genome shotgun (WGS) entry which is preliminary data.</text>
</comment>
<dbReference type="CDD" id="cd16261">
    <property type="entry name" value="EF2_snRNP_III"/>
    <property type="match status" value="1"/>
</dbReference>
<dbReference type="InterPro" id="IPR020568">
    <property type="entry name" value="Ribosomal_Su5_D2-typ_SF"/>
</dbReference>
<sequence length="721" mass="80834">MPVVTTAQLVKLQSHTENIRNICILAHVDHGKTTLSDSLLASNGIISSKLAGKVRYLDSREDEQERGITMEASGISLYFQILRKSMEGEEIIKNSDEYLINLIDAPGHVDFSSEVSTASRLCDGALILVDVVEDRLITELKLTPLEAQAHLNKIVEQVNAIVGTYFAGDVMEEETKRHEAEKERLLRQGKELESESSTEITFEERDDSNIYFTPESGNVVFASALDGWAFRIEQFAQIYATRLGIKESILRKVLWVDQLPSPIVAQPMRLPRMLSIDVKEKPINEVERGLFSCDVSDSAPIVAYVSKMFAVHSDMLPENRRKQLSAEELRERGRLQRIARLHSSDTHVGEKSVLDAPTSDIDHSEIPISESLDASLEQLHLQSDIDSENAMISQQNPSEETFVGFSRLYSGTIRVGQKLYVLGPKYDPAFPDKHCSEVTVKSLYLMMGRELESLQEVPAGNVFGIGGLEGHILKNGTLSSTKECKNLAGVSLESAPIVRVALEPADPSEINKLIEGLRLLNQADPCVEVLVQETGEHVILTAGEVHLERCLRDLKERFAKIEIQVSSPIVPFRETIVPVSEHQPNKDNIQRGVVTLSTPNKYCTIKLRTVPLPSNVTAFLNQHAITIKSIIDERQRCNKIDLHATEEYEDVIKEITIKGEDILSIEEFFRLLQLEFDKVAGNEIWKNVVENIWAFGPKRVGPNLLINNVHNYTRRSYPTLC</sequence>
<name>A0A9N9NTQ4_9GLOM</name>
<dbReference type="PANTHER" id="PTHR42908:SF3">
    <property type="entry name" value="ELONGATION FACTOR-LIKE GTPASE 1"/>
    <property type="match status" value="1"/>
</dbReference>
<feature type="domain" description="Tr-type G" evidence="4">
    <location>
        <begin position="17"/>
        <end position="263"/>
    </location>
</feature>
<dbReference type="Pfam" id="PF03144">
    <property type="entry name" value="GTP_EFTU_D2"/>
    <property type="match status" value="1"/>
</dbReference>
<dbReference type="InterPro" id="IPR035647">
    <property type="entry name" value="EFG_III/V"/>
</dbReference>
<dbReference type="OrthoDB" id="364892at2759"/>
<dbReference type="GO" id="GO:0043022">
    <property type="term" value="F:ribosome binding"/>
    <property type="evidence" value="ECO:0007669"/>
    <property type="project" value="TreeGrafter"/>
</dbReference>
<dbReference type="AlphaFoldDB" id="A0A9N9NTQ4"/>
<dbReference type="SUPFAM" id="SSF52540">
    <property type="entry name" value="P-loop containing nucleoside triphosphate hydrolases"/>
    <property type="match status" value="1"/>
</dbReference>
<dbReference type="Proteomes" id="UP000789405">
    <property type="component" value="Unassembled WGS sequence"/>
</dbReference>
<dbReference type="GO" id="GO:0003924">
    <property type="term" value="F:GTPase activity"/>
    <property type="evidence" value="ECO:0007669"/>
    <property type="project" value="InterPro"/>
</dbReference>
<dbReference type="InterPro" id="IPR000795">
    <property type="entry name" value="T_Tr_GTP-bd_dom"/>
</dbReference>
<dbReference type="CDD" id="cd16268">
    <property type="entry name" value="EF2_II"/>
    <property type="match status" value="1"/>
</dbReference>
<dbReference type="FunFam" id="3.30.70.870:FF:000002">
    <property type="entry name" value="Translation elongation factor 2"/>
    <property type="match status" value="1"/>
</dbReference>
<keyword evidence="1" id="KW-0547">Nucleotide-binding</keyword>
<dbReference type="PROSITE" id="PS51722">
    <property type="entry name" value="G_TR_2"/>
    <property type="match status" value="1"/>
</dbReference>
<feature type="non-terminal residue" evidence="5">
    <location>
        <position position="1"/>
    </location>
</feature>
<dbReference type="EMBL" id="CAJVPY010019199">
    <property type="protein sequence ID" value="CAG8770577.1"/>
    <property type="molecule type" value="Genomic_DNA"/>
</dbReference>
<dbReference type="Gene3D" id="3.30.70.870">
    <property type="entry name" value="Elongation Factor G (Translational Gtpase), domain 3"/>
    <property type="match status" value="1"/>
</dbReference>
<dbReference type="PANTHER" id="PTHR42908">
    <property type="entry name" value="TRANSLATION ELONGATION FACTOR-RELATED"/>
    <property type="match status" value="1"/>
</dbReference>
<dbReference type="Gene3D" id="2.40.30.10">
    <property type="entry name" value="Translation factors"/>
    <property type="match status" value="1"/>
</dbReference>
<evidence type="ECO:0000313" key="6">
    <source>
        <dbReference type="Proteomes" id="UP000789405"/>
    </source>
</evidence>
<keyword evidence="3" id="KW-0175">Coiled coil</keyword>
<dbReference type="Pfam" id="PF00009">
    <property type="entry name" value="GTP_EFTU"/>
    <property type="match status" value="1"/>
</dbReference>
<dbReference type="InterPro" id="IPR027417">
    <property type="entry name" value="P-loop_NTPase"/>
</dbReference>
<dbReference type="GO" id="GO:1990904">
    <property type="term" value="C:ribonucleoprotein complex"/>
    <property type="evidence" value="ECO:0007669"/>
    <property type="project" value="TreeGrafter"/>
</dbReference>
<dbReference type="InterPro" id="IPR014721">
    <property type="entry name" value="Ribsml_uS5_D2-typ_fold_subgr"/>
</dbReference>
<dbReference type="SUPFAM" id="SSF50447">
    <property type="entry name" value="Translation proteins"/>
    <property type="match status" value="1"/>
</dbReference>
<dbReference type="InterPro" id="IPR056752">
    <property type="entry name" value="EFL1"/>
</dbReference>
<evidence type="ECO:0000256" key="1">
    <source>
        <dbReference type="ARBA" id="ARBA00022741"/>
    </source>
</evidence>
<organism evidence="5 6">
    <name type="scientific">Dentiscutata erythropus</name>
    <dbReference type="NCBI Taxonomy" id="1348616"/>
    <lineage>
        <taxon>Eukaryota</taxon>
        <taxon>Fungi</taxon>
        <taxon>Fungi incertae sedis</taxon>
        <taxon>Mucoromycota</taxon>
        <taxon>Glomeromycotina</taxon>
        <taxon>Glomeromycetes</taxon>
        <taxon>Diversisporales</taxon>
        <taxon>Gigasporaceae</taxon>
        <taxon>Dentiscutata</taxon>
    </lineage>
</organism>
<evidence type="ECO:0000256" key="3">
    <source>
        <dbReference type="SAM" id="Coils"/>
    </source>
</evidence>
<dbReference type="Gene3D" id="3.30.230.10">
    <property type="match status" value="1"/>
</dbReference>
<dbReference type="GO" id="GO:0005829">
    <property type="term" value="C:cytosol"/>
    <property type="evidence" value="ECO:0007669"/>
    <property type="project" value="TreeGrafter"/>
</dbReference>
<evidence type="ECO:0000259" key="4">
    <source>
        <dbReference type="PROSITE" id="PS51722"/>
    </source>
</evidence>
<reference evidence="5" key="1">
    <citation type="submission" date="2021-06" db="EMBL/GenBank/DDBJ databases">
        <authorList>
            <person name="Kallberg Y."/>
            <person name="Tangrot J."/>
            <person name="Rosling A."/>
        </authorList>
    </citation>
    <scope>NUCLEOTIDE SEQUENCE</scope>
    <source>
        <strain evidence="5">MA453B</strain>
    </source>
</reference>
<keyword evidence="2" id="KW-0342">GTP-binding</keyword>
<dbReference type="Pfam" id="PF14492">
    <property type="entry name" value="EFG_III"/>
    <property type="match status" value="1"/>
</dbReference>
<feature type="coiled-coil region" evidence="3">
    <location>
        <begin position="168"/>
        <end position="195"/>
    </location>
</feature>
<keyword evidence="6" id="KW-1185">Reference proteome</keyword>
<dbReference type="SUPFAM" id="SSF54980">
    <property type="entry name" value="EF-G C-terminal domain-like"/>
    <property type="match status" value="1"/>
</dbReference>